<proteinExistence type="predicted"/>
<feature type="transmembrane region" description="Helical" evidence="1">
    <location>
        <begin position="43"/>
        <end position="62"/>
    </location>
</feature>
<name>A0A3L7AHQ6_9HYPH</name>
<dbReference type="OrthoDB" id="1425700at2"/>
<dbReference type="Proteomes" id="UP000269692">
    <property type="component" value="Unassembled WGS sequence"/>
</dbReference>
<comment type="caution">
    <text evidence="2">The sequence shown here is derived from an EMBL/GenBank/DDBJ whole genome shotgun (WGS) entry which is preliminary data.</text>
</comment>
<feature type="transmembrane region" description="Helical" evidence="1">
    <location>
        <begin position="129"/>
        <end position="149"/>
    </location>
</feature>
<keyword evidence="1" id="KW-0472">Membrane</keyword>
<organism evidence="2 3">
    <name type="scientific">Xanthobacter tagetidis</name>
    <dbReference type="NCBI Taxonomy" id="60216"/>
    <lineage>
        <taxon>Bacteria</taxon>
        <taxon>Pseudomonadati</taxon>
        <taxon>Pseudomonadota</taxon>
        <taxon>Alphaproteobacteria</taxon>
        <taxon>Hyphomicrobiales</taxon>
        <taxon>Xanthobacteraceae</taxon>
        <taxon>Xanthobacter</taxon>
    </lineage>
</organism>
<evidence type="ECO:0000313" key="2">
    <source>
        <dbReference type="EMBL" id="RLP78942.1"/>
    </source>
</evidence>
<dbReference type="RefSeq" id="WP_121622956.1">
    <property type="nucleotide sequence ID" value="NZ_JACIIW010000002.1"/>
</dbReference>
<evidence type="ECO:0000256" key="1">
    <source>
        <dbReference type="SAM" id="Phobius"/>
    </source>
</evidence>
<evidence type="ECO:0000313" key="3">
    <source>
        <dbReference type="Proteomes" id="UP000269692"/>
    </source>
</evidence>
<dbReference type="EMBL" id="RCTF01000006">
    <property type="protein sequence ID" value="RLP78942.1"/>
    <property type="molecule type" value="Genomic_DNA"/>
</dbReference>
<keyword evidence="1" id="KW-0812">Transmembrane</keyword>
<feature type="transmembrane region" description="Helical" evidence="1">
    <location>
        <begin position="181"/>
        <end position="198"/>
    </location>
</feature>
<protein>
    <submittedName>
        <fullName evidence="2">Uncharacterized protein</fullName>
    </submittedName>
</protein>
<feature type="transmembrane region" description="Helical" evidence="1">
    <location>
        <begin position="12"/>
        <end position="31"/>
    </location>
</feature>
<reference evidence="2 3" key="1">
    <citation type="submission" date="2018-10" db="EMBL/GenBank/DDBJ databases">
        <title>Xanthobacter tagetidis genome sequencing and assembly.</title>
        <authorList>
            <person name="Maclea K.S."/>
            <person name="Goen A.E."/>
            <person name="Fatima S.A."/>
        </authorList>
    </citation>
    <scope>NUCLEOTIDE SEQUENCE [LARGE SCALE GENOMIC DNA]</scope>
    <source>
        <strain evidence="2 3">ATCC 700314</strain>
    </source>
</reference>
<sequence length="215" mass="23896">MPEDYQPFVRGILRVALYAGITAFLFLLMYVDAVTTGTFGETSLVEIAQSVTLFVITAIFVSCALRISALTRSAWLLATFVAASLIRENDIWLDMLHEEGWQIAVTPVIAAGLFYTFRHRAAFLAEQKAFTESTAFGLFVGSLLTTYVFSRLFGMGRFWQAVMQDDYLRPIKDMSEECLELFGYGLMLCAAIEFVALARRLAAETGRPALAPRAA</sequence>
<feature type="transmembrane region" description="Helical" evidence="1">
    <location>
        <begin position="99"/>
        <end position="117"/>
    </location>
</feature>
<dbReference type="AlphaFoldDB" id="A0A3L7AHQ6"/>
<accession>A0A3L7AHQ6</accession>
<keyword evidence="3" id="KW-1185">Reference proteome</keyword>
<keyword evidence="1" id="KW-1133">Transmembrane helix</keyword>
<gene>
    <name evidence="2" type="ORF">D9R14_08785</name>
</gene>